<dbReference type="InterPro" id="IPR001633">
    <property type="entry name" value="EAL_dom"/>
</dbReference>
<gene>
    <name evidence="4" type="ORF">C6P61_02585</name>
</gene>
<keyword evidence="5" id="KW-1185">Reference proteome</keyword>
<dbReference type="PANTHER" id="PTHR33121">
    <property type="entry name" value="CYCLIC DI-GMP PHOSPHODIESTERASE PDEF"/>
    <property type="match status" value="1"/>
</dbReference>
<feature type="domain" description="EAL" evidence="2">
    <location>
        <begin position="401"/>
        <end position="657"/>
    </location>
</feature>
<dbReference type="SMART" id="SM00052">
    <property type="entry name" value="EAL"/>
    <property type="match status" value="1"/>
</dbReference>
<protein>
    <recommendedName>
        <fullName evidence="6">EAL domain-containing protein</fullName>
    </recommendedName>
</protein>
<comment type="caution">
    <text evidence="4">The sequence shown here is derived from an EMBL/GenBank/DDBJ whole genome shotgun (WGS) entry which is preliminary data.</text>
</comment>
<evidence type="ECO:0000313" key="5">
    <source>
        <dbReference type="Proteomes" id="UP000238326"/>
    </source>
</evidence>
<dbReference type="InterPro" id="IPR050706">
    <property type="entry name" value="Cyclic-di-GMP_PDE-like"/>
</dbReference>
<dbReference type="NCBIfam" id="TIGR00254">
    <property type="entry name" value="GGDEF"/>
    <property type="match status" value="1"/>
</dbReference>
<dbReference type="Gene3D" id="3.30.70.270">
    <property type="match status" value="1"/>
</dbReference>
<evidence type="ECO:0000259" key="2">
    <source>
        <dbReference type="PROSITE" id="PS50883"/>
    </source>
</evidence>
<organism evidence="4 5">
    <name type="scientific">Malikia spinosa</name>
    <dbReference type="NCBI Taxonomy" id="86180"/>
    <lineage>
        <taxon>Bacteria</taxon>
        <taxon>Pseudomonadati</taxon>
        <taxon>Pseudomonadota</taxon>
        <taxon>Betaproteobacteria</taxon>
        <taxon>Burkholderiales</taxon>
        <taxon>Comamonadaceae</taxon>
        <taxon>Malikia</taxon>
    </lineage>
</organism>
<keyword evidence="1" id="KW-1133">Transmembrane helix</keyword>
<sequence>MRSPAAGRSRALLTIVLAMTLLVGGVGWLQLQQWQAVERSLAINRSDISWNYHQFELEYLKLLNQLKNTLREGRRNDDMAELALRYQILASRFELLQQGDAGEQLRKQTELAPVVASLGRILAALDPYLGDDPLPFDANKLARMEPLLAGQLGKVRQLVLGSSVAQNHRTTEHLHVIREQLRTTTASSSMLALLVLGFAFMTLRQLRLAHQRNDELGTLHAEMSHRATHDAMTGLSNRDEFKRRLGLRLVSLRPQQAEDGVLFIDLDRFKMVNDACGHHAGDQLLREVGQLLSQSLNPDDTLARLGGDEFGVILHEHSQQQALRVAEQLCARLDGYRFVFSGQRFRIGASVGLVMLNGRWTSAGAVLQAADSARYVAKAMGSNRVHLYRESDCDIEAYRDQMHWMQRLDSALDQDQLRLYWQRIVPLREDQLARGIKGEVLLRLQEGEQLIGPQKLLQAAERFGMSSRVDCWVIGATLDWLEQHRSALDHVAELAINLSGQSVGDKAFHRFLINELERRHLPAGKLVFEITETAAIADIDASRTLIKTLQGLGVKVALDDFGSGMSSFGYLKNLPVDYLKIDSQFIRELAHDAYDQVAVQAICNVAKVTGKLTIAEGIEDATVEALLRDYAVDFGQGYHWHQPEPLAALLQADVAAEPARPRLGHQEPGSGRIRP</sequence>
<dbReference type="PROSITE" id="PS50887">
    <property type="entry name" value="GGDEF"/>
    <property type="match status" value="1"/>
</dbReference>
<keyword evidence="1" id="KW-0472">Membrane</keyword>
<dbReference type="AlphaFoldDB" id="A0A2S9KHW7"/>
<evidence type="ECO:0000256" key="1">
    <source>
        <dbReference type="SAM" id="Phobius"/>
    </source>
</evidence>
<keyword evidence="1" id="KW-0812">Transmembrane</keyword>
<dbReference type="Pfam" id="PF00990">
    <property type="entry name" value="GGDEF"/>
    <property type="match status" value="1"/>
</dbReference>
<dbReference type="EMBL" id="PVLR01000007">
    <property type="protein sequence ID" value="PRD70041.1"/>
    <property type="molecule type" value="Genomic_DNA"/>
</dbReference>
<dbReference type="Gene3D" id="3.20.20.450">
    <property type="entry name" value="EAL domain"/>
    <property type="match status" value="1"/>
</dbReference>
<dbReference type="InterPro" id="IPR043128">
    <property type="entry name" value="Rev_trsase/Diguanyl_cyclase"/>
</dbReference>
<dbReference type="CDD" id="cd01949">
    <property type="entry name" value="GGDEF"/>
    <property type="match status" value="1"/>
</dbReference>
<dbReference type="InterPro" id="IPR000160">
    <property type="entry name" value="GGDEF_dom"/>
</dbReference>
<evidence type="ECO:0008006" key="6">
    <source>
        <dbReference type="Google" id="ProtNLM"/>
    </source>
</evidence>
<evidence type="ECO:0000259" key="3">
    <source>
        <dbReference type="PROSITE" id="PS50887"/>
    </source>
</evidence>
<dbReference type="SMART" id="SM00267">
    <property type="entry name" value="GGDEF"/>
    <property type="match status" value="1"/>
</dbReference>
<dbReference type="SUPFAM" id="SSF141868">
    <property type="entry name" value="EAL domain-like"/>
    <property type="match status" value="1"/>
</dbReference>
<accession>A0A2S9KHW7</accession>
<dbReference type="GO" id="GO:0071111">
    <property type="term" value="F:cyclic-guanylate-specific phosphodiesterase activity"/>
    <property type="evidence" value="ECO:0007669"/>
    <property type="project" value="InterPro"/>
</dbReference>
<dbReference type="Pfam" id="PF00563">
    <property type="entry name" value="EAL"/>
    <property type="match status" value="1"/>
</dbReference>
<feature type="transmembrane region" description="Helical" evidence="1">
    <location>
        <begin position="12"/>
        <end position="31"/>
    </location>
</feature>
<dbReference type="PANTHER" id="PTHR33121:SF23">
    <property type="entry name" value="CYCLIC DI-GMP PHOSPHODIESTERASE PDEB"/>
    <property type="match status" value="1"/>
</dbReference>
<dbReference type="Proteomes" id="UP000238326">
    <property type="component" value="Unassembled WGS sequence"/>
</dbReference>
<dbReference type="PROSITE" id="PS50883">
    <property type="entry name" value="EAL"/>
    <property type="match status" value="1"/>
</dbReference>
<proteinExistence type="predicted"/>
<dbReference type="RefSeq" id="WP_105728366.1">
    <property type="nucleotide sequence ID" value="NZ_PVLR01000007.1"/>
</dbReference>
<name>A0A2S9KHW7_9BURK</name>
<reference evidence="4 5" key="1">
    <citation type="submission" date="2018-03" db="EMBL/GenBank/DDBJ databases">
        <title>Comparative genomics illustrates the genes involved in a hyperalkaliphilic mechanisms of Serpentinomonas isolated from highly-alkaline calcium-rich serpentinized springs.</title>
        <authorList>
            <person name="Suzuki S."/>
            <person name="Ishii S."/>
            <person name="Walworth N."/>
            <person name="Bird L."/>
            <person name="Kuenen J.G."/>
            <person name="Nealson K.H."/>
        </authorList>
    </citation>
    <scope>NUCLEOTIDE SEQUENCE [LARGE SCALE GENOMIC DNA]</scope>
    <source>
        <strain evidence="4 5">83</strain>
    </source>
</reference>
<dbReference type="InterPro" id="IPR035919">
    <property type="entry name" value="EAL_sf"/>
</dbReference>
<dbReference type="SUPFAM" id="SSF55073">
    <property type="entry name" value="Nucleotide cyclase"/>
    <property type="match status" value="1"/>
</dbReference>
<dbReference type="CDD" id="cd01948">
    <property type="entry name" value="EAL"/>
    <property type="match status" value="1"/>
</dbReference>
<feature type="domain" description="GGDEF" evidence="3">
    <location>
        <begin position="257"/>
        <end position="390"/>
    </location>
</feature>
<dbReference type="OrthoDB" id="9813903at2"/>
<evidence type="ECO:0000313" key="4">
    <source>
        <dbReference type="EMBL" id="PRD70041.1"/>
    </source>
</evidence>
<dbReference type="InterPro" id="IPR029787">
    <property type="entry name" value="Nucleotide_cyclase"/>
</dbReference>